<protein>
    <submittedName>
        <fullName evidence="1">Uncharacterized protein</fullName>
    </submittedName>
</protein>
<evidence type="ECO:0000313" key="2">
    <source>
        <dbReference type="Proteomes" id="UP000008793"/>
    </source>
</evidence>
<sequence>MPSSRERFIFYSKFASVRVSTALTCKKSKNRTDYFVEFDQYASGLTVFNLEKL</sequence>
<keyword evidence="2" id="KW-1185">Reference proteome</keyword>
<dbReference type="EMBL" id="FP236843">
    <property type="protein sequence ID" value="CAX61952.1"/>
    <property type="molecule type" value="Genomic_DNA"/>
</dbReference>
<dbReference type="Proteomes" id="UP000008793">
    <property type="component" value="Chromosome"/>
</dbReference>
<evidence type="ECO:0000313" key="1">
    <source>
        <dbReference type="EMBL" id="CAX61952.1"/>
    </source>
</evidence>
<accession>D8MLC4</accession>
<dbReference type="KEGG" id="ebi:EbC_44210"/>
<reference evidence="1 2" key="1">
    <citation type="journal article" date="2010" name="BMC Genomics">
        <title>Genome comparison of the epiphytic bacteria Erwinia billingiae and E. tasmaniensis with the pear pathogen E. pyrifoliae.</title>
        <authorList>
            <person name="Kube M."/>
            <person name="Migdoll A.M."/>
            <person name="Gehring I."/>
            <person name="Heitmann K."/>
            <person name="Mayer Y."/>
            <person name="Kuhl H."/>
            <person name="Knaust F."/>
            <person name="Geider K."/>
            <person name="Reinhardt R."/>
        </authorList>
    </citation>
    <scope>NUCLEOTIDE SEQUENCE [LARGE SCALE GENOMIC DNA]</scope>
    <source>
        <strain evidence="1 2">Eb661</strain>
    </source>
</reference>
<proteinExistence type="predicted"/>
<name>D8MLC4_ERWBE</name>
<dbReference type="STRING" id="634500.EbC_44210"/>
<dbReference type="HOGENOM" id="CLU_3061401_0_0_6"/>
<organism evidence="2">
    <name type="scientific">Erwinia billingiae (strain Eb661)</name>
    <dbReference type="NCBI Taxonomy" id="634500"/>
    <lineage>
        <taxon>Bacteria</taxon>
        <taxon>Pseudomonadati</taxon>
        <taxon>Pseudomonadota</taxon>
        <taxon>Gammaproteobacteria</taxon>
        <taxon>Enterobacterales</taxon>
        <taxon>Erwiniaceae</taxon>
        <taxon>Erwinia</taxon>
    </lineage>
</organism>
<dbReference type="AlphaFoldDB" id="D8MLC4"/>
<gene>
    <name evidence="1" type="ordered locus">EbC_44210</name>
</gene>